<protein>
    <recommendedName>
        <fullName evidence="5">Transmembrane protein</fullName>
    </recommendedName>
</protein>
<keyword evidence="2" id="KW-0472">Membrane</keyword>
<feature type="non-terminal residue" evidence="3">
    <location>
        <position position="1"/>
    </location>
</feature>
<organism evidence="3 4">
    <name type="scientific">Parasponia andersonii</name>
    <name type="common">Sponia andersonii</name>
    <dbReference type="NCBI Taxonomy" id="3476"/>
    <lineage>
        <taxon>Eukaryota</taxon>
        <taxon>Viridiplantae</taxon>
        <taxon>Streptophyta</taxon>
        <taxon>Embryophyta</taxon>
        <taxon>Tracheophyta</taxon>
        <taxon>Spermatophyta</taxon>
        <taxon>Magnoliopsida</taxon>
        <taxon>eudicotyledons</taxon>
        <taxon>Gunneridae</taxon>
        <taxon>Pentapetalae</taxon>
        <taxon>rosids</taxon>
        <taxon>fabids</taxon>
        <taxon>Rosales</taxon>
        <taxon>Cannabaceae</taxon>
        <taxon>Parasponia</taxon>
    </lineage>
</organism>
<reference evidence="4" key="1">
    <citation type="submission" date="2016-06" db="EMBL/GenBank/DDBJ databases">
        <title>Parallel loss of symbiosis genes in relatives of nitrogen-fixing non-legume Parasponia.</title>
        <authorList>
            <person name="Van Velzen R."/>
            <person name="Holmer R."/>
            <person name="Bu F."/>
            <person name="Rutten L."/>
            <person name="Van Zeijl A."/>
            <person name="Liu W."/>
            <person name="Santuari L."/>
            <person name="Cao Q."/>
            <person name="Sharma T."/>
            <person name="Shen D."/>
            <person name="Roswanjaya Y."/>
            <person name="Wardhani T."/>
            <person name="Kalhor M.S."/>
            <person name="Jansen J."/>
            <person name="Van den Hoogen J."/>
            <person name="Gungor B."/>
            <person name="Hartog M."/>
            <person name="Hontelez J."/>
            <person name="Verver J."/>
            <person name="Yang W.-C."/>
            <person name="Schijlen E."/>
            <person name="Repin R."/>
            <person name="Schilthuizen M."/>
            <person name="Schranz E."/>
            <person name="Heidstra R."/>
            <person name="Miyata K."/>
            <person name="Fedorova E."/>
            <person name="Kohlen W."/>
            <person name="Bisseling T."/>
            <person name="Smit S."/>
            <person name="Geurts R."/>
        </authorList>
    </citation>
    <scope>NUCLEOTIDE SEQUENCE [LARGE SCALE GENOMIC DNA]</scope>
    <source>
        <strain evidence="4">cv. WU1-14</strain>
    </source>
</reference>
<evidence type="ECO:0000313" key="4">
    <source>
        <dbReference type="Proteomes" id="UP000237105"/>
    </source>
</evidence>
<comment type="caution">
    <text evidence="3">The sequence shown here is derived from an EMBL/GenBank/DDBJ whole genome shotgun (WGS) entry which is preliminary data.</text>
</comment>
<feature type="region of interest" description="Disordered" evidence="1">
    <location>
        <begin position="1"/>
        <end position="27"/>
    </location>
</feature>
<dbReference type="EMBL" id="JXTB01000670">
    <property type="protein sequence ID" value="PON34257.1"/>
    <property type="molecule type" value="Genomic_DNA"/>
</dbReference>
<keyword evidence="2" id="KW-0812">Transmembrane</keyword>
<gene>
    <name evidence="3" type="ORF">PanWU01x14_345660</name>
</gene>
<name>A0A2P5ACJ0_PARAD</name>
<evidence type="ECO:0008006" key="5">
    <source>
        <dbReference type="Google" id="ProtNLM"/>
    </source>
</evidence>
<accession>A0A2P5ACJ0</accession>
<evidence type="ECO:0000256" key="1">
    <source>
        <dbReference type="SAM" id="MobiDB-lite"/>
    </source>
</evidence>
<sequence>VKRKIGISNICGSQSGRHLPDGPRFQTPPAPPPLFFFFFFLIFFKKKKKKKKKNNFKIPGFHRPCPRHEICLPPQNTSNICGSQLFSFFLFLFSFFPRALHPFP</sequence>
<dbReference type="AlphaFoldDB" id="A0A2P5ACJ0"/>
<keyword evidence="4" id="KW-1185">Reference proteome</keyword>
<evidence type="ECO:0000313" key="3">
    <source>
        <dbReference type="EMBL" id="PON34257.1"/>
    </source>
</evidence>
<keyword evidence="2" id="KW-1133">Transmembrane helix</keyword>
<feature type="transmembrane region" description="Helical" evidence="2">
    <location>
        <begin position="25"/>
        <end position="44"/>
    </location>
</feature>
<proteinExistence type="predicted"/>
<dbReference type="Proteomes" id="UP000237105">
    <property type="component" value="Unassembled WGS sequence"/>
</dbReference>
<evidence type="ECO:0000256" key="2">
    <source>
        <dbReference type="SAM" id="Phobius"/>
    </source>
</evidence>